<dbReference type="Pfam" id="PF00005">
    <property type="entry name" value="ABC_tran"/>
    <property type="match status" value="1"/>
</dbReference>
<dbReference type="PROSITE" id="PS50929">
    <property type="entry name" value="ABC_TM1F"/>
    <property type="match status" value="1"/>
</dbReference>
<feature type="domain" description="ABC transporter" evidence="14">
    <location>
        <begin position="262"/>
        <end position="498"/>
    </location>
</feature>
<dbReference type="CDD" id="cd03253">
    <property type="entry name" value="ABCC_ATM1_transporter"/>
    <property type="match status" value="1"/>
</dbReference>
<dbReference type="VEuPathDB" id="FungiDB:Malapachy_1346"/>
<dbReference type="GO" id="GO:0006879">
    <property type="term" value="P:intracellular iron ion homeostasis"/>
    <property type="evidence" value="ECO:0007669"/>
    <property type="project" value="TreeGrafter"/>
</dbReference>
<dbReference type="GO" id="GO:0016887">
    <property type="term" value="F:ATP hydrolysis activity"/>
    <property type="evidence" value="ECO:0007669"/>
    <property type="project" value="InterPro"/>
</dbReference>
<accession>A0A0M8MHU2</accession>
<evidence type="ECO:0000256" key="9">
    <source>
        <dbReference type="ARBA" id="ARBA00022989"/>
    </source>
</evidence>
<dbReference type="STRING" id="77020.A0A0M8MHU2"/>
<dbReference type="EMBL" id="LGAV01000009">
    <property type="protein sequence ID" value="KOS12756.1"/>
    <property type="molecule type" value="Genomic_DNA"/>
</dbReference>
<dbReference type="AlphaFoldDB" id="A0A0M8MHU2"/>
<evidence type="ECO:0000256" key="10">
    <source>
        <dbReference type="ARBA" id="ARBA00023136"/>
    </source>
</evidence>
<keyword evidence="3" id="KW-0813">Transport</keyword>
<dbReference type="GO" id="GO:0000041">
    <property type="term" value="P:transition metal ion transport"/>
    <property type="evidence" value="ECO:0007669"/>
    <property type="project" value="UniProtKB-ARBA"/>
</dbReference>
<dbReference type="SUPFAM" id="SSF52540">
    <property type="entry name" value="P-loop containing nucleoside triphosphate hydrolases"/>
    <property type="match status" value="1"/>
</dbReference>
<reference evidence="16 17" key="1">
    <citation type="submission" date="2015-07" db="EMBL/GenBank/DDBJ databases">
        <title>Draft Genome Sequence of Malassezia furfur CBS1878 and Malassezia pachydermatis CBS1879.</title>
        <authorList>
            <person name="Triana S."/>
            <person name="Ohm R."/>
            <person name="Gonzalez A."/>
            <person name="DeCock H."/>
            <person name="Restrepo S."/>
            <person name="Celis A."/>
        </authorList>
    </citation>
    <scope>NUCLEOTIDE SEQUENCE [LARGE SCALE GENOMIC DNA]</scope>
    <source>
        <strain evidence="16 17">CBS 1879</strain>
    </source>
</reference>
<dbReference type="SMART" id="SM00382">
    <property type="entry name" value="AAA"/>
    <property type="match status" value="1"/>
</dbReference>
<dbReference type="Gene3D" id="1.20.1560.10">
    <property type="entry name" value="ABC transporter type 1, transmembrane domain"/>
    <property type="match status" value="1"/>
</dbReference>
<evidence type="ECO:0000256" key="8">
    <source>
        <dbReference type="ARBA" id="ARBA00022967"/>
    </source>
</evidence>
<dbReference type="RefSeq" id="XP_017990388.1">
    <property type="nucleotide sequence ID" value="XM_018135851.1"/>
</dbReference>
<evidence type="ECO:0000256" key="11">
    <source>
        <dbReference type="ARBA" id="ARBA00024363"/>
    </source>
</evidence>
<feature type="domain" description="ABC transmembrane type-1" evidence="15">
    <location>
        <begin position="1"/>
        <end position="228"/>
    </location>
</feature>
<keyword evidence="5" id="KW-0547">Nucleotide-binding</keyword>
<evidence type="ECO:0000256" key="6">
    <source>
        <dbReference type="ARBA" id="ARBA00022792"/>
    </source>
</evidence>
<evidence type="ECO:0000256" key="7">
    <source>
        <dbReference type="ARBA" id="ARBA00022840"/>
    </source>
</evidence>
<dbReference type="SUPFAM" id="SSF90123">
    <property type="entry name" value="ABC transporter transmembrane region"/>
    <property type="match status" value="1"/>
</dbReference>
<dbReference type="GO" id="GO:0005743">
    <property type="term" value="C:mitochondrial inner membrane"/>
    <property type="evidence" value="ECO:0007669"/>
    <property type="project" value="TreeGrafter"/>
</dbReference>
<comment type="subunit">
    <text evidence="2">Homodimer.</text>
</comment>
<evidence type="ECO:0000313" key="16">
    <source>
        <dbReference type="EMBL" id="KOS12756.1"/>
    </source>
</evidence>
<dbReference type="PANTHER" id="PTHR24221:SF402">
    <property type="entry name" value="IRON-SULFUR CLUSTERS TRANSPORTER ABCB7, MITOCHONDRIAL"/>
    <property type="match status" value="1"/>
</dbReference>
<dbReference type="CDD" id="cd18582">
    <property type="entry name" value="ABC_6TM_ATM1_ABCB7"/>
    <property type="match status" value="1"/>
</dbReference>
<organism evidence="16 17">
    <name type="scientific">Malassezia pachydermatis</name>
    <dbReference type="NCBI Taxonomy" id="77020"/>
    <lineage>
        <taxon>Eukaryota</taxon>
        <taxon>Fungi</taxon>
        <taxon>Dikarya</taxon>
        <taxon>Basidiomycota</taxon>
        <taxon>Ustilaginomycotina</taxon>
        <taxon>Malasseziomycetes</taxon>
        <taxon>Malasseziales</taxon>
        <taxon>Malasseziaceae</taxon>
        <taxon>Malassezia</taxon>
    </lineage>
</organism>
<keyword evidence="17" id="KW-1185">Reference proteome</keyword>
<dbReference type="GO" id="GO:0005524">
    <property type="term" value="F:ATP binding"/>
    <property type="evidence" value="ECO:0007669"/>
    <property type="project" value="UniProtKB-KW"/>
</dbReference>
<dbReference type="GeneID" id="28727726"/>
<sequence length="517" mass="57632">MRNAVFANVAQRSIRTIARNVFTHLLAMDLSWHLSRQTGGLTRAIDRGTKGIAFLLQSIVFHIVPTALEISLVCGILTYNCGASFASVAGLTMLAYAWFTVRTTSWRTQFRRQANAADQRGATTSLDSLINFESVKYFNNEQHEIKKYDLAMKDYETASVRVATSLAALNSGQNAIFSTSLTLMMLMAAQGVANGTMTIGDLVMVNQLVFQLSLPLNFLGSVYRELRQSLIDMETMFNLQKQQTTVKNKENAPVLPPVRGEIRFENVTFGYHPDRPILKNCSFTIPAGSKTALVGPSGCGKSTIFRLLFRFYDPQGGKIYIDGQDIANYDLESVRKAIGIVPQDTTLFNASIWDNVKYGRLSATDDEVRHAAKLAHVDRIVANLPNGYDTLVGERGLMISGGEKQRLAIARMLLKNPSIFFFDEATSALDSHTETGLMRNVNSLLQDMHRTSIFIAHRLRTIEDCDLILVLNQGHVVEKGTHDSLMAEDGLYTGLWQAQSERINQEEQETKQENPQQ</sequence>
<evidence type="ECO:0000256" key="12">
    <source>
        <dbReference type="ARBA" id="ARBA00039906"/>
    </source>
</evidence>
<dbReference type="FunFam" id="3.40.50.300:FF:000186">
    <property type="entry name" value="ATP-binding cassette sub-family B member 7, mitochondrial"/>
    <property type="match status" value="1"/>
</dbReference>
<keyword evidence="8" id="KW-1278">Translocase</keyword>
<dbReference type="Gene3D" id="3.40.50.300">
    <property type="entry name" value="P-loop containing nucleotide triphosphate hydrolases"/>
    <property type="match status" value="1"/>
</dbReference>
<dbReference type="InterPro" id="IPR003439">
    <property type="entry name" value="ABC_transporter-like_ATP-bd"/>
</dbReference>
<evidence type="ECO:0000256" key="3">
    <source>
        <dbReference type="ARBA" id="ARBA00022448"/>
    </source>
</evidence>
<keyword evidence="4" id="KW-0812">Transmembrane</keyword>
<dbReference type="PANTHER" id="PTHR24221">
    <property type="entry name" value="ATP-BINDING CASSETTE SUB-FAMILY B"/>
    <property type="match status" value="1"/>
</dbReference>
<evidence type="ECO:0000256" key="13">
    <source>
        <dbReference type="ARBA" id="ARBA00040792"/>
    </source>
</evidence>
<dbReference type="InterPro" id="IPR027417">
    <property type="entry name" value="P-loop_NTPase"/>
</dbReference>
<evidence type="ECO:0000259" key="14">
    <source>
        <dbReference type="PROSITE" id="PS50893"/>
    </source>
</evidence>
<evidence type="ECO:0000313" key="17">
    <source>
        <dbReference type="Proteomes" id="UP000037751"/>
    </source>
</evidence>
<evidence type="ECO:0000256" key="5">
    <source>
        <dbReference type="ARBA" id="ARBA00022741"/>
    </source>
</evidence>
<dbReference type="GO" id="GO:0140359">
    <property type="term" value="F:ABC-type transporter activity"/>
    <property type="evidence" value="ECO:0007669"/>
    <property type="project" value="InterPro"/>
</dbReference>
<comment type="caution">
    <text evidence="16">The sequence shown here is derived from an EMBL/GenBank/DDBJ whole genome shotgun (WGS) entry which is preliminary data.</text>
</comment>
<keyword evidence="7 16" id="KW-0067">ATP-binding</keyword>
<keyword evidence="6" id="KW-0496">Mitochondrion</keyword>
<name>A0A0M8MHU2_9BASI</name>
<evidence type="ECO:0000256" key="4">
    <source>
        <dbReference type="ARBA" id="ARBA00022692"/>
    </source>
</evidence>
<dbReference type="Pfam" id="PF00664">
    <property type="entry name" value="ABC_membrane"/>
    <property type="match status" value="1"/>
</dbReference>
<evidence type="ECO:0000256" key="2">
    <source>
        <dbReference type="ARBA" id="ARBA00011738"/>
    </source>
</evidence>
<dbReference type="InterPro" id="IPR003593">
    <property type="entry name" value="AAA+_ATPase"/>
</dbReference>
<gene>
    <name evidence="16" type="ORF">Malapachy_1346</name>
</gene>
<dbReference type="PROSITE" id="PS00211">
    <property type="entry name" value="ABC_TRANSPORTER_1"/>
    <property type="match status" value="1"/>
</dbReference>
<evidence type="ECO:0000256" key="1">
    <source>
        <dbReference type="ARBA" id="ARBA00004225"/>
    </source>
</evidence>
<dbReference type="InterPro" id="IPR039421">
    <property type="entry name" value="Type_1_exporter"/>
</dbReference>
<proteinExistence type="inferred from homology"/>
<evidence type="ECO:0000259" key="15">
    <source>
        <dbReference type="PROSITE" id="PS50929"/>
    </source>
</evidence>
<keyword evidence="6" id="KW-0999">Mitochondrion inner membrane</keyword>
<comment type="subcellular location">
    <subcellularLocation>
        <location evidence="1">Mitochondrion membrane</location>
        <topology evidence="1">Multi-pass membrane protein</topology>
    </subcellularLocation>
</comment>
<keyword evidence="10" id="KW-0472">Membrane</keyword>
<dbReference type="InterPro" id="IPR017871">
    <property type="entry name" value="ABC_transporter-like_CS"/>
</dbReference>
<dbReference type="OrthoDB" id="6500128at2759"/>
<dbReference type="PROSITE" id="PS50893">
    <property type="entry name" value="ABC_TRANSPORTER_2"/>
    <property type="match status" value="1"/>
</dbReference>
<dbReference type="InterPro" id="IPR011527">
    <property type="entry name" value="ABC1_TM_dom"/>
</dbReference>
<keyword evidence="9" id="KW-1133">Transmembrane helix</keyword>
<protein>
    <recommendedName>
        <fullName evidence="12">Iron-sulfur clusters transporter ATM1, mitochondrial</fullName>
    </recommendedName>
    <alternativeName>
        <fullName evidence="13">Iron-sulfur clusters transporter atm1, mitochondrial</fullName>
    </alternativeName>
</protein>
<comment type="similarity">
    <text evidence="11">Belongs to the ABC transporter superfamily. ABCB family. Heavy Metal importer (TC 3.A.1.210) subfamily.</text>
</comment>
<dbReference type="Proteomes" id="UP000037751">
    <property type="component" value="Unassembled WGS sequence"/>
</dbReference>
<dbReference type="InterPro" id="IPR036640">
    <property type="entry name" value="ABC1_TM_sf"/>
</dbReference>